<keyword evidence="3 9" id="KW-0479">Metal-binding</keyword>
<evidence type="ECO:0000256" key="5">
    <source>
        <dbReference type="ARBA" id="ARBA00022833"/>
    </source>
</evidence>
<dbReference type="PANTHER" id="PTHR43126:SF2">
    <property type="entry name" value="D-ALANYL-D-ALANINE DIPEPTIDASE"/>
    <property type="match status" value="1"/>
</dbReference>
<keyword evidence="4 9" id="KW-0378">Hydrolase</keyword>
<comment type="caution">
    <text evidence="10">The sequence shown here is derived from an EMBL/GenBank/DDBJ whole genome shotgun (WGS) entry which is preliminary data.</text>
</comment>
<evidence type="ECO:0000256" key="3">
    <source>
        <dbReference type="ARBA" id="ARBA00022723"/>
    </source>
</evidence>
<accession>A0A4Z0GKK7</accession>
<dbReference type="GO" id="GO:0008237">
    <property type="term" value="F:metallopeptidase activity"/>
    <property type="evidence" value="ECO:0007669"/>
    <property type="project" value="UniProtKB-KW"/>
</dbReference>
<feature type="binding site" evidence="9">
    <location>
        <position position="125"/>
    </location>
    <ligand>
        <name>Zn(2+)</name>
        <dbReference type="ChEBI" id="CHEBI:29105"/>
        <note>catalytic</note>
    </ligand>
</feature>
<dbReference type="GO" id="GO:0160237">
    <property type="term" value="F:D-Ala-D-Ala dipeptidase activity"/>
    <property type="evidence" value="ECO:0007669"/>
    <property type="project" value="UniProtKB-EC"/>
</dbReference>
<dbReference type="OrthoDB" id="9801430at2"/>
<comment type="similarity">
    <text evidence="9">Belongs to the peptidase M15D family.</text>
</comment>
<dbReference type="EC" id="3.4.13.22" evidence="9"/>
<dbReference type="RefSeq" id="WP_135348946.1">
    <property type="nucleotide sequence ID" value="NZ_SRJD01000013.1"/>
</dbReference>
<dbReference type="AlphaFoldDB" id="A0A4Z0GKK7"/>
<evidence type="ECO:0000256" key="2">
    <source>
        <dbReference type="ARBA" id="ARBA00022670"/>
    </source>
</evidence>
<feature type="binding site" evidence="9">
    <location>
        <position position="118"/>
    </location>
    <ligand>
        <name>Zn(2+)</name>
        <dbReference type="ChEBI" id="CHEBI:29105"/>
        <note>catalytic</note>
    </ligand>
</feature>
<keyword evidence="5 9" id="KW-0862">Zinc</keyword>
<evidence type="ECO:0000313" key="10">
    <source>
        <dbReference type="EMBL" id="TGA97480.1"/>
    </source>
</evidence>
<name>A0A4Z0GKK7_9BACL</name>
<sequence>MVNSLFTKQDENLVSMENVSEKIKIYPSYYLQKLPGTSPQLFLREGVAEKIIRLAESLSGQLSLVLIDGWRSYETQRYLYDRAVACFHKLGHTEQQIKEEMPGFVAFPSRDPACPAPHYSGSAIDLTLAKGQGWLEMGTDFDDFTDKAGLNYYEGKEGLSGSALRARNNRRKLRRLMESAGFVPNPTEWWHYSYGDRTWAGANHTVPLYGGTEK</sequence>
<feature type="site" description="Transition state stabilizer" evidence="9">
    <location>
        <position position="71"/>
    </location>
</feature>
<dbReference type="GO" id="GO:0071555">
    <property type="term" value="P:cell wall organization"/>
    <property type="evidence" value="ECO:0007669"/>
    <property type="project" value="UniProtKB-KW"/>
</dbReference>
<evidence type="ECO:0000256" key="8">
    <source>
        <dbReference type="ARBA" id="ARBA00023316"/>
    </source>
</evidence>
<dbReference type="HAMAP" id="MF_01924">
    <property type="entry name" value="A_A_dipeptidase"/>
    <property type="match status" value="1"/>
</dbReference>
<evidence type="ECO:0000313" key="11">
    <source>
        <dbReference type="Proteomes" id="UP000298347"/>
    </source>
</evidence>
<dbReference type="GO" id="GO:0008270">
    <property type="term" value="F:zinc ion binding"/>
    <property type="evidence" value="ECO:0007669"/>
    <property type="project" value="UniProtKB-UniRule"/>
</dbReference>
<evidence type="ECO:0000256" key="6">
    <source>
        <dbReference type="ARBA" id="ARBA00022997"/>
    </source>
</evidence>
<keyword evidence="8" id="KW-0961">Cell wall biogenesis/degradation</keyword>
<dbReference type="EMBL" id="SRJD01000013">
    <property type="protein sequence ID" value="TGA97480.1"/>
    <property type="molecule type" value="Genomic_DNA"/>
</dbReference>
<reference evidence="10 11" key="1">
    <citation type="journal article" date="2015" name="Int. J. Syst. Evol. Microbiol.">
        <title>Sporolactobacillus shoreae sp. nov. and Sporolactobacillus spathodeae sp. nov., two spore-forming lactic acid bacteria isolated from tree barks in Thailand.</title>
        <authorList>
            <person name="Thamacharoensuk T."/>
            <person name="Kitahara M."/>
            <person name="Ohkuma M."/>
            <person name="Thongchul N."/>
            <person name="Tanasupawat S."/>
        </authorList>
    </citation>
    <scope>NUCLEOTIDE SEQUENCE [LARGE SCALE GENOMIC DNA]</scope>
    <source>
        <strain evidence="10 11">BK92</strain>
    </source>
</reference>
<comment type="function">
    <text evidence="9">Catalyzes hydrolysis of the D-alanyl-D-alanine dipeptide.</text>
</comment>
<dbReference type="InterPro" id="IPR009045">
    <property type="entry name" value="Zn_M74/Hedgehog-like"/>
</dbReference>
<comment type="cofactor">
    <cofactor evidence="9">
        <name>Zn(2+)</name>
        <dbReference type="ChEBI" id="CHEBI:29105"/>
    </cofactor>
    <text evidence="9">Binds 1 zinc ion per subunit.</text>
</comment>
<proteinExistence type="inferred from homology"/>
<dbReference type="Proteomes" id="UP000298347">
    <property type="component" value="Unassembled WGS sequence"/>
</dbReference>
<gene>
    <name evidence="10" type="ORF">E4665_11560</name>
</gene>
<dbReference type="GO" id="GO:0006508">
    <property type="term" value="P:proteolysis"/>
    <property type="evidence" value="ECO:0007669"/>
    <property type="project" value="UniProtKB-KW"/>
</dbReference>
<keyword evidence="6 9" id="KW-0224">Dipeptidase</keyword>
<evidence type="ECO:0000256" key="9">
    <source>
        <dbReference type="HAMAP-Rule" id="MF_01924"/>
    </source>
</evidence>
<comment type="catalytic activity">
    <reaction evidence="1 9">
        <text>D-alanyl-D-alanine + H2O = 2 D-alanine</text>
        <dbReference type="Rhea" id="RHEA:20661"/>
        <dbReference type="ChEBI" id="CHEBI:15377"/>
        <dbReference type="ChEBI" id="CHEBI:57416"/>
        <dbReference type="ChEBI" id="CHEBI:57822"/>
        <dbReference type="EC" id="3.4.13.22"/>
    </reaction>
</comment>
<dbReference type="SUPFAM" id="SSF55166">
    <property type="entry name" value="Hedgehog/DD-peptidase"/>
    <property type="match status" value="1"/>
</dbReference>
<protein>
    <recommendedName>
        <fullName evidence="9">D-alanyl-D-alanine dipeptidase</fullName>
        <shortName evidence="9">D-Ala-D-Ala dipeptidase</shortName>
        <ecNumber evidence="9">3.4.13.22</ecNumber>
    </recommendedName>
</protein>
<evidence type="ECO:0000256" key="7">
    <source>
        <dbReference type="ARBA" id="ARBA00023049"/>
    </source>
</evidence>
<keyword evidence="2 9" id="KW-0645">Protease</keyword>
<evidence type="ECO:0000256" key="1">
    <source>
        <dbReference type="ARBA" id="ARBA00001362"/>
    </source>
</evidence>
<dbReference type="Pfam" id="PF01427">
    <property type="entry name" value="Peptidase_M15"/>
    <property type="match status" value="1"/>
</dbReference>
<dbReference type="PANTHER" id="PTHR43126">
    <property type="entry name" value="D-ALANYL-D-ALANINE DIPEPTIDASE"/>
    <property type="match status" value="1"/>
</dbReference>
<dbReference type="InterPro" id="IPR000755">
    <property type="entry name" value="A_A_dipeptidase"/>
</dbReference>
<feature type="active site" description="Proton donor/acceptor" evidence="9">
    <location>
        <position position="188"/>
    </location>
</feature>
<feature type="binding site" evidence="9">
    <location>
        <position position="191"/>
    </location>
    <ligand>
        <name>Zn(2+)</name>
        <dbReference type="ChEBI" id="CHEBI:29105"/>
        <note>catalytic</note>
    </ligand>
</feature>
<organism evidence="10 11">
    <name type="scientific">Sporolactobacillus shoreae</name>
    <dbReference type="NCBI Taxonomy" id="1465501"/>
    <lineage>
        <taxon>Bacteria</taxon>
        <taxon>Bacillati</taxon>
        <taxon>Bacillota</taxon>
        <taxon>Bacilli</taxon>
        <taxon>Bacillales</taxon>
        <taxon>Sporolactobacillaceae</taxon>
        <taxon>Sporolactobacillus</taxon>
    </lineage>
</organism>
<dbReference type="Gene3D" id="3.30.1380.10">
    <property type="match status" value="1"/>
</dbReference>
<keyword evidence="11" id="KW-1185">Reference proteome</keyword>
<evidence type="ECO:0000256" key="4">
    <source>
        <dbReference type="ARBA" id="ARBA00022801"/>
    </source>
</evidence>
<keyword evidence="7 9" id="KW-0482">Metalloprotease</keyword>